<dbReference type="Gene3D" id="3.10.129.10">
    <property type="entry name" value="Hotdog Thioesterase"/>
    <property type="match status" value="1"/>
</dbReference>
<proteinExistence type="predicted"/>
<dbReference type="RefSeq" id="WP_246329729.1">
    <property type="nucleotide sequence ID" value="NZ_BLXZ01000002.1"/>
</dbReference>
<evidence type="ECO:0000313" key="1">
    <source>
        <dbReference type="EMBL" id="GFO67793.1"/>
    </source>
</evidence>
<keyword evidence="2" id="KW-1185">Reference proteome</keyword>
<dbReference type="SUPFAM" id="SSF54637">
    <property type="entry name" value="Thioesterase/thiol ester dehydrase-isomerase"/>
    <property type="match status" value="1"/>
</dbReference>
<reference evidence="2" key="1">
    <citation type="submission" date="2020-06" db="EMBL/GenBank/DDBJ databases">
        <title>Draft genomic sequecing of Geomonas sp. Red745.</title>
        <authorList>
            <person name="Itoh H."/>
            <person name="Xu Z.X."/>
            <person name="Ushijima N."/>
            <person name="Masuda Y."/>
            <person name="Shiratori Y."/>
            <person name="Senoo K."/>
        </authorList>
    </citation>
    <scope>NUCLEOTIDE SEQUENCE [LARGE SCALE GENOMIC DNA]</scope>
    <source>
        <strain evidence="2">Red745</strain>
    </source>
</reference>
<evidence type="ECO:0008006" key="3">
    <source>
        <dbReference type="Google" id="ProtNLM"/>
    </source>
</evidence>
<dbReference type="AlphaFoldDB" id="A0A6V8N8F5"/>
<dbReference type="InterPro" id="IPR029069">
    <property type="entry name" value="HotDog_dom_sf"/>
</dbReference>
<accession>A0A6V8N8F5</accession>
<dbReference type="CDD" id="cd03443">
    <property type="entry name" value="PaaI_thioesterase"/>
    <property type="match status" value="1"/>
</dbReference>
<organism evidence="1 2">
    <name type="scientific">Geomonas limicola</name>
    <dbReference type="NCBI Taxonomy" id="2740186"/>
    <lineage>
        <taxon>Bacteria</taxon>
        <taxon>Pseudomonadati</taxon>
        <taxon>Thermodesulfobacteriota</taxon>
        <taxon>Desulfuromonadia</taxon>
        <taxon>Geobacterales</taxon>
        <taxon>Geobacteraceae</taxon>
        <taxon>Geomonas</taxon>
    </lineage>
</organism>
<evidence type="ECO:0000313" key="2">
    <source>
        <dbReference type="Proteomes" id="UP000587586"/>
    </source>
</evidence>
<sequence>MDQIKIGGNIEFAVVEQTPEKVVAEMPIQPGILNPYGSVYAGAILWFADVTATILVLGPSRPTEGMVGFPLCITLNANFTGNQKVGTMRAVATFVKRSKKVNVVRTTVLGKSDRLIADVITNHVPA</sequence>
<dbReference type="Proteomes" id="UP000587586">
    <property type="component" value="Unassembled WGS sequence"/>
</dbReference>
<protein>
    <recommendedName>
        <fullName evidence="3">Thioesterase</fullName>
    </recommendedName>
</protein>
<name>A0A6V8N8F5_9BACT</name>
<gene>
    <name evidence="1" type="ORF">GMLC_13720</name>
</gene>
<comment type="caution">
    <text evidence="1">The sequence shown here is derived from an EMBL/GenBank/DDBJ whole genome shotgun (WGS) entry which is preliminary data.</text>
</comment>
<dbReference type="EMBL" id="BLXZ01000002">
    <property type="protein sequence ID" value="GFO67793.1"/>
    <property type="molecule type" value="Genomic_DNA"/>
</dbReference>